<keyword evidence="3" id="KW-1185">Reference proteome</keyword>
<dbReference type="EMBL" id="CM026433">
    <property type="protein sequence ID" value="KAG0553766.1"/>
    <property type="molecule type" value="Genomic_DNA"/>
</dbReference>
<organism evidence="2 3">
    <name type="scientific">Ceratodon purpureus</name>
    <name type="common">Fire moss</name>
    <name type="synonym">Dicranum purpureum</name>
    <dbReference type="NCBI Taxonomy" id="3225"/>
    <lineage>
        <taxon>Eukaryota</taxon>
        <taxon>Viridiplantae</taxon>
        <taxon>Streptophyta</taxon>
        <taxon>Embryophyta</taxon>
        <taxon>Bryophyta</taxon>
        <taxon>Bryophytina</taxon>
        <taxon>Bryopsida</taxon>
        <taxon>Dicranidae</taxon>
        <taxon>Pseudoditrichales</taxon>
        <taxon>Ditrichaceae</taxon>
        <taxon>Ceratodon</taxon>
    </lineage>
</organism>
<accession>A0A8T0G386</accession>
<evidence type="ECO:0000313" key="3">
    <source>
        <dbReference type="Proteomes" id="UP000822688"/>
    </source>
</evidence>
<protein>
    <submittedName>
        <fullName evidence="2">Uncharacterized protein</fullName>
    </submittedName>
</protein>
<gene>
    <name evidence="2" type="ORF">KC19_12G037100</name>
</gene>
<sequence length="295" mass="31945">MLEIKQVTGAGGDEHEGMQSGNSTATSMSLRETVCLCTQRSMTKESKGASENAFHVDGFEPQADDVVRPSALHLAERIFKKLMKLRKKAALCSMYASCMSFPFEPCREGNVSEAEPRTHSLDSVDAERDVRCGYDSDEHSAGFVSIGTPTSSSSSFDSLATSHGASTISVSASEHKSGSQMMANMLLSLLSTDHGFTLDEADDEADSGEDSEDFHFSGPRASAWHQPEEEILTELEWRMMRYGSKPAMASISGSSTPRLYSKASSSKALSNFTILPPHHSSTTLGSKPRDPSKHM</sequence>
<reference evidence="2" key="1">
    <citation type="submission" date="2020-06" db="EMBL/GenBank/DDBJ databases">
        <title>WGS assembly of Ceratodon purpureus strain R40.</title>
        <authorList>
            <person name="Carey S.B."/>
            <person name="Jenkins J."/>
            <person name="Shu S."/>
            <person name="Lovell J.T."/>
            <person name="Sreedasyam A."/>
            <person name="Maumus F."/>
            <person name="Tiley G.P."/>
            <person name="Fernandez-Pozo N."/>
            <person name="Barry K."/>
            <person name="Chen C."/>
            <person name="Wang M."/>
            <person name="Lipzen A."/>
            <person name="Daum C."/>
            <person name="Saski C.A."/>
            <person name="Payton A.C."/>
            <person name="Mcbreen J.C."/>
            <person name="Conrad R.E."/>
            <person name="Kollar L.M."/>
            <person name="Olsson S."/>
            <person name="Huttunen S."/>
            <person name="Landis J.B."/>
            <person name="Wickett N.J."/>
            <person name="Johnson M.G."/>
            <person name="Rensing S.A."/>
            <person name="Grimwood J."/>
            <person name="Schmutz J."/>
            <person name="Mcdaniel S.F."/>
        </authorList>
    </citation>
    <scope>NUCLEOTIDE SEQUENCE</scope>
    <source>
        <strain evidence="2">R40</strain>
    </source>
</reference>
<evidence type="ECO:0000313" key="2">
    <source>
        <dbReference type="EMBL" id="KAG0553766.1"/>
    </source>
</evidence>
<dbReference type="Proteomes" id="UP000822688">
    <property type="component" value="Chromosome 12"/>
</dbReference>
<comment type="caution">
    <text evidence="2">The sequence shown here is derived from an EMBL/GenBank/DDBJ whole genome shotgun (WGS) entry which is preliminary data.</text>
</comment>
<feature type="compositionally biased region" description="Acidic residues" evidence="1">
    <location>
        <begin position="199"/>
        <end position="212"/>
    </location>
</feature>
<evidence type="ECO:0000256" key="1">
    <source>
        <dbReference type="SAM" id="MobiDB-lite"/>
    </source>
</evidence>
<name>A0A8T0G386_CERPU</name>
<dbReference type="AlphaFoldDB" id="A0A8T0G386"/>
<feature type="region of interest" description="Disordered" evidence="1">
    <location>
        <begin position="199"/>
        <end position="220"/>
    </location>
</feature>
<feature type="region of interest" description="Disordered" evidence="1">
    <location>
        <begin position="271"/>
        <end position="295"/>
    </location>
</feature>
<feature type="region of interest" description="Disordered" evidence="1">
    <location>
        <begin position="1"/>
        <end position="26"/>
    </location>
</feature>
<proteinExistence type="predicted"/>